<sequence length="299" mass="32282">MAVPTFNPAKAKVILPAPGKAETGDGDTMRLDLPFRLVSVDTPEKSNVGGKPAVAQKRLDAALEVLGELSGRSGVPSGFADYFAPRIADGGAVRHYAAAEEATNQLRKLRAETTTGAKGKARELAVIPAGEVVDGNGRMLAYVAPYLTKAERDRLPVTSRKRRTFNLSLVAEGWAASFPIWPSFPSRRTDLDAFLDAAGTAWRRGKGNWAGGNKAALLTGYEFRALIKIGRARLDGILQSDGTRREATSRDFLSAFERRCVDRAGVNHGRFGFVAVPHGDRLWSWTQKAAGELQDYLGA</sequence>
<reference evidence="3" key="1">
    <citation type="submission" date="2018-05" db="EMBL/GenBank/DDBJ databases">
        <authorList>
            <person name="Du Z."/>
            <person name="Wang X."/>
        </authorList>
    </citation>
    <scope>NUCLEOTIDE SEQUENCE [LARGE SCALE GENOMIC DNA]</scope>
    <source>
        <strain evidence="3">CQN31</strain>
    </source>
</reference>
<dbReference type="InterPro" id="IPR035437">
    <property type="entry name" value="SNase_OB-fold_sf"/>
</dbReference>
<feature type="domain" description="TNase-like" evidence="1">
    <location>
        <begin position="35"/>
        <end position="210"/>
    </location>
</feature>
<dbReference type="InterPro" id="IPR016071">
    <property type="entry name" value="Staphylococal_nuclease_OB-fold"/>
</dbReference>
<dbReference type="Proteomes" id="UP000245765">
    <property type="component" value="Unassembled WGS sequence"/>
</dbReference>
<name>A0A317FL31_9PROT</name>
<keyword evidence="3" id="KW-1185">Reference proteome</keyword>
<dbReference type="Pfam" id="PF00565">
    <property type="entry name" value="SNase"/>
    <property type="match status" value="1"/>
</dbReference>
<dbReference type="Gene3D" id="2.40.50.90">
    <property type="match status" value="1"/>
</dbReference>
<evidence type="ECO:0000313" key="3">
    <source>
        <dbReference type="Proteomes" id="UP000245765"/>
    </source>
</evidence>
<dbReference type="OrthoDB" id="6204818at2"/>
<dbReference type="AlphaFoldDB" id="A0A317FL31"/>
<dbReference type="EMBL" id="QGNA01000001">
    <property type="protein sequence ID" value="PWS39072.1"/>
    <property type="molecule type" value="Genomic_DNA"/>
</dbReference>
<organism evidence="2 3">
    <name type="scientific">Falsiroseomonas bella</name>
    <dbReference type="NCBI Taxonomy" id="2184016"/>
    <lineage>
        <taxon>Bacteria</taxon>
        <taxon>Pseudomonadati</taxon>
        <taxon>Pseudomonadota</taxon>
        <taxon>Alphaproteobacteria</taxon>
        <taxon>Acetobacterales</taxon>
        <taxon>Roseomonadaceae</taxon>
        <taxon>Falsiroseomonas</taxon>
    </lineage>
</organism>
<dbReference type="SUPFAM" id="SSF50199">
    <property type="entry name" value="Staphylococcal nuclease"/>
    <property type="match status" value="1"/>
</dbReference>
<gene>
    <name evidence="2" type="ORF">DFH01_07480</name>
</gene>
<dbReference type="RefSeq" id="WP_109869693.1">
    <property type="nucleotide sequence ID" value="NZ_QGNA01000001.1"/>
</dbReference>
<evidence type="ECO:0000259" key="1">
    <source>
        <dbReference type="Pfam" id="PF00565"/>
    </source>
</evidence>
<accession>A0A317FL31</accession>
<evidence type="ECO:0000313" key="2">
    <source>
        <dbReference type="EMBL" id="PWS39072.1"/>
    </source>
</evidence>
<comment type="caution">
    <text evidence="2">The sequence shown here is derived from an EMBL/GenBank/DDBJ whole genome shotgun (WGS) entry which is preliminary data.</text>
</comment>
<protein>
    <recommendedName>
        <fullName evidence="1">TNase-like domain-containing protein</fullName>
    </recommendedName>
</protein>
<proteinExistence type="predicted"/>